<evidence type="ECO:0000256" key="2">
    <source>
        <dbReference type="ARBA" id="ARBA00005417"/>
    </source>
</evidence>
<dbReference type="GO" id="GO:0005886">
    <property type="term" value="C:plasma membrane"/>
    <property type="evidence" value="ECO:0007669"/>
    <property type="project" value="UniProtKB-SubCell"/>
</dbReference>
<dbReference type="SMART" id="SM00382">
    <property type="entry name" value="AAA"/>
    <property type="match status" value="1"/>
</dbReference>
<keyword evidence="6 9" id="KW-0067">ATP-binding</keyword>
<dbReference type="InterPro" id="IPR050388">
    <property type="entry name" value="ABC_Ni/Peptide_Import"/>
</dbReference>
<evidence type="ECO:0000256" key="4">
    <source>
        <dbReference type="ARBA" id="ARBA00022475"/>
    </source>
</evidence>
<dbReference type="CDD" id="cd03257">
    <property type="entry name" value="ABC_NikE_OppD_transporters"/>
    <property type="match status" value="1"/>
</dbReference>
<keyword evidence="3" id="KW-0813">Transport</keyword>
<evidence type="ECO:0000313" key="9">
    <source>
        <dbReference type="EMBL" id="SLM11905.1"/>
    </source>
</evidence>
<dbReference type="NCBIfam" id="TIGR01727">
    <property type="entry name" value="oligo_HPY"/>
    <property type="match status" value="1"/>
</dbReference>
<gene>
    <name evidence="9" type="primary">oppD</name>
    <name evidence="9" type="ORF">SPIROBIBN47_210122</name>
</gene>
<evidence type="ECO:0000259" key="8">
    <source>
        <dbReference type="PROSITE" id="PS50893"/>
    </source>
</evidence>
<protein>
    <submittedName>
        <fullName evidence="9">Oligopeptide transporter subunit ATP-binding component of ABC superfamily</fullName>
    </submittedName>
</protein>
<dbReference type="GO" id="GO:0016887">
    <property type="term" value="F:ATP hydrolysis activity"/>
    <property type="evidence" value="ECO:0007669"/>
    <property type="project" value="InterPro"/>
</dbReference>
<dbReference type="SUPFAM" id="SSF52540">
    <property type="entry name" value="P-loop containing nucleoside triphosphate hydrolases"/>
    <property type="match status" value="1"/>
</dbReference>
<evidence type="ECO:0000256" key="3">
    <source>
        <dbReference type="ARBA" id="ARBA00022448"/>
    </source>
</evidence>
<dbReference type="PANTHER" id="PTHR43297:SF2">
    <property type="entry name" value="DIPEPTIDE TRANSPORT ATP-BINDING PROTEIN DPPD"/>
    <property type="match status" value="1"/>
</dbReference>
<dbReference type="Pfam" id="PF00005">
    <property type="entry name" value="ABC_tran"/>
    <property type="match status" value="1"/>
</dbReference>
<evidence type="ECO:0000256" key="6">
    <source>
        <dbReference type="ARBA" id="ARBA00022840"/>
    </source>
</evidence>
<comment type="subcellular location">
    <subcellularLocation>
        <location evidence="1">Cell inner membrane</location>
        <topology evidence="1">Peripheral membrane protein</topology>
    </subcellularLocation>
</comment>
<dbReference type="GO" id="GO:0005524">
    <property type="term" value="F:ATP binding"/>
    <property type="evidence" value="ECO:0007669"/>
    <property type="project" value="UniProtKB-KW"/>
</dbReference>
<keyword evidence="4" id="KW-1003">Cell membrane</keyword>
<dbReference type="InterPro" id="IPR013563">
    <property type="entry name" value="Oligopep_ABC_C"/>
</dbReference>
<evidence type="ECO:0000256" key="5">
    <source>
        <dbReference type="ARBA" id="ARBA00022741"/>
    </source>
</evidence>
<evidence type="ECO:0000256" key="7">
    <source>
        <dbReference type="ARBA" id="ARBA00023136"/>
    </source>
</evidence>
<dbReference type="EMBL" id="FWDM01000014">
    <property type="protein sequence ID" value="SLM11905.1"/>
    <property type="molecule type" value="Genomic_DNA"/>
</dbReference>
<organism evidence="9">
    <name type="scientific">uncultured spirochete</name>
    <dbReference type="NCBI Taxonomy" id="156406"/>
    <lineage>
        <taxon>Bacteria</taxon>
        <taxon>Pseudomonadati</taxon>
        <taxon>Spirochaetota</taxon>
        <taxon>Spirochaetia</taxon>
        <taxon>Spirochaetales</taxon>
        <taxon>environmental samples</taxon>
    </lineage>
</organism>
<dbReference type="Pfam" id="PF08352">
    <property type="entry name" value="oligo_HPY"/>
    <property type="match status" value="1"/>
</dbReference>
<name>A0A3P3XI60_9SPIR</name>
<comment type="similarity">
    <text evidence="2">Belongs to the ABC transporter superfamily.</text>
</comment>
<dbReference type="PROSITE" id="PS00211">
    <property type="entry name" value="ABC_TRANSPORTER_1"/>
    <property type="match status" value="1"/>
</dbReference>
<evidence type="ECO:0000256" key="1">
    <source>
        <dbReference type="ARBA" id="ARBA00004417"/>
    </source>
</evidence>
<dbReference type="InterPro" id="IPR027417">
    <property type="entry name" value="P-loop_NTPase"/>
</dbReference>
<accession>A0A3P3XI60</accession>
<dbReference type="InterPro" id="IPR003593">
    <property type="entry name" value="AAA+_ATPase"/>
</dbReference>
<dbReference type="Gene3D" id="3.40.50.300">
    <property type="entry name" value="P-loop containing nucleotide triphosphate hydrolases"/>
    <property type="match status" value="1"/>
</dbReference>
<proteinExistence type="inferred from homology"/>
<dbReference type="GO" id="GO:0015833">
    <property type="term" value="P:peptide transport"/>
    <property type="evidence" value="ECO:0007669"/>
    <property type="project" value="InterPro"/>
</dbReference>
<dbReference type="PANTHER" id="PTHR43297">
    <property type="entry name" value="OLIGOPEPTIDE TRANSPORT ATP-BINDING PROTEIN APPD"/>
    <property type="match status" value="1"/>
</dbReference>
<dbReference type="AlphaFoldDB" id="A0A3P3XI60"/>
<reference evidence="9" key="1">
    <citation type="submission" date="2017-02" db="EMBL/GenBank/DDBJ databases">
        <authorList>
            <person name="Regsiter A."/>
            <person name="William W."/>
        </authorList>
    </citation>
    <scope>NUCLEOTIDE SEQUENCE</scope>
    <source>
        <strain evidence="9">Bib</strain>
    </source>
</reference>
<dbReference type="FunFam" id="3.40.50.300:FF:000016">
    <property type="entry name" value="Oligopeptide ABC transporter ATP-binding component"/>
    <property type="match status" value="1"/>
</dbReference>
<keyword evidence="7" id="KW-0472">Membrane</keyword>
<feature type="domain" description="ABC transporter" evidence="8">
    <location>
        <begin position="9"/>
        <end position="260"/>
    </location>
</feature>
<dbReference type="InterPro" id="IPR003439">
    <property type="entry name" value="ABC_transporter-like_ATP-bd"/>
</dbReference>
<dbReference type="PROSITE" id="PS50893">
    <property type="entry name" value="ABC_TRANSPORTER_2"/>
    <property type="match status" value="1"/>
</dbReference>
<sequence length="338" mass="36822">MIIGTEPVLSVRNLSTRFMTSSGTVKAVDGVSFDVRKGEIFGIVGESGSGKSVTNLSILRLIPMPPGQIAEGEIMLYGKNLLAANEHELQMVRGGSISMIFQDPMTSLNPLLRVSLQIAEALELHHGLSRKEAEKKAVELLKAVGIPDAERRAQEYPHQFSGGMRQRVMIAMAIGCNPDLLIADEPTTALDVTIQAQILDLIRRLSDTRTMSVILVTHDLGVVAGMCDTVAVMYAGKIVEQASVDPLFREPKHPYTQGLLASVPRIDRAWSERLYSIPGAPPNLVDLPPGCAFAPRCEHAMPICSQSYPPQIEMDDGSGNKRTVRCWLHADNVPGVHR</sequence>
<keyword evidence="5" id="KW-0547">Nucleotide-binding</keyword>
<dbReference type="InterPro" id="IPR017871">
    <property type="entry name" value="ABC_transporter-like_CS"/>
</dbReference>